<evidence type="ECO:0000256" key="1">
    <source>
        <dbReference type="SAM" id="Phobius"/>
    </source>
</evidence>
<gene>
    <name evidence="2" type="ORF">BDU57DRAFT_523067</name>
</gene>
<keyword evidence="3" id="KW-1185">Reference proteome</keyword>
<dbReference type="AlphaFoldDB" id="A0A6A5QB90"/>
<sequence length="59" mass="6933">MYIRSVVHCKRRLSSAARLISVFARVHTRAFILQDICLSLTVYYLVIPLSCFFDRLLAW</sequence>
<organism evidence="2 3">
    <name type="scientific">Ampelomyces quisqualis</name>
    <name type="common">Powdery mildew agent</name>
    <dbReference type="NCBI Taxonomy" id="50730"/>
    <lineage>
        <taxon>Eukaryota</taxon>
        <taxon>Fungi</taxon>
        <taxon>Dikarya</taxon>
        <taxon>Ascomycota</taxon>
        <taxon>Pezizomycotina</taxon>
        <taxon>Dothideomycetes</taxon>
        <taxon>Pleosporomycetidae</taxon>
        <taxon>Pleosporales</taxon>
        <taxon>Pleosporineae</taxon>
        <taxon>Phaeosphaeriaceae</taxon>
        <taxon>Ampelomyces</taxon>
    </lineage>
</organism>
<protein>
    <submittedName>
        <fullName evidence="2">Uncharacterized protein</fullName>
    </submittedName>
</protein>
<name>A0A6A5QB90_AMPQU</name>
<evidence type="ECO:0000313" key="2">
    <source>
        <dbReference type="EMBL" id="KAF1912659.1"/>
    </source>
</evidence>
<feature type="transmembrane region" description="Helical" evidence="1">
    <location>
        <begin position="31"/>
        <end position="53"/>
    </location>
</feature>
<accession>A0A6A5QB90</accession>
<dbReference type="Proteomes" id="UP000800096">
    <property type="component" value="Unassembled WGS sequence"/>
</dbReference>
<keyword evidence="1" id="KW-0812">Transmembrane</keyword>
<evidence type="ECO:0000313" key="3">
    <source>
        <dbReference type="Proteomes" id="UP000800096"/>
    </source>
</evidence>
<keyword evidence="1" id="KW-1133">Transmembrane helix</keyword>
<keyword evidence="1" id="KW-0472">Membrane</keyword>
<proteinExistence type="predicted"/>
<dbReference type="EMBL" id="ML979140">
    <property type="protein sequence ID" value="KAF1912659.1"/>
    <property type="molecule type" value="Genomic_DNA"/>
</dbReference>
<reference evidence="2" key="1">
    <citation type="journal article" date="2020" name="Stud. Mycol.">
        <title>101 Dothideomycetes genomes: a test case for predicting lifestyles and emergence of pathogens.</title>
        <authorList>
            <person name="Haridas S."/>
            <person name="Albert R."/>
            <person name="Binder M."/>
            <person name="Bloem J."/>
            <person name="Labutti K."/>
            <person name="Salamov A."/>
            <person name="Andreopoulos B."/>
            <person name="Baker S."/>
            <person name="Barry K."/>
            <person name="Bills G."/>
            <person name="Bluhm B."/>
            <person name="Cannon C."/>
            <person name="Castanera R."/>
            <person name="Culley D."/>
            <person name="Daum C."/>
            <person name="Ezra D."/>
            <person name="Gonzalez J."/>
            <person name="Henrissat B."/>
            <person name="Kuo A."/>
            <person name="Liang C."/>
            <person name="Lipzen A."/>
            <person name="Lutzoni F."/>
            <person name="Magnuson J."/>
            <person name="Mondo S."/>
            <person name="Nolan M."/>
            <person name="Ohm R."/>
            <person name="Pangilinan J."/>
            <person name="Park H.-J."/>
            <person name="Ramirez L."/>
            <person name="Alfaro M."/>
            <person name="Sun H."/>
            <person name="Tritt A."/>
            <person name="Yoshinaga Y."/>
            <person name="Zwiers L.-H."/>
            <person name="Turgeon B."/>
            <person name="Goodwin S."/>
            <person name="Spatafora J."/>
            <person name="Crous P."/>
            <person name="Grigoriev I."/>
        </authorList>
    </citation>
    <scope>NUCLEOTIDE SEQUENCE</scope>
    <source>
        <strain evidence="2">HMLAC05119</strain>
    </source>
</reference>